<gene>
    <name evidence="2" type="ORF">MNOR_LOCUS21185</name>
</gene>
<protein>
    <submittedName>
        <fullName evidence="2">Uncharacterized protein</fullName>
    </submittedName>
</protein>
<comment type="caution">
    <text evidence="2">The sequence shown here is derived from an EMBL/GenBank/DDBJ whole genome shotgun (WGS) entry which is preliminary data.</text>
</comment>
<accession>A0AAV2R5V1</accession>
<reference evidence="2 3" key="1">
    <citation type="submission" date="2024-05" db="EMBL/GenBank/DDBJ databases">
        <authorList>
            <person name="Wallberg A."/>
        </authorList>
    </citation>
    <scope>NUCLEOTIDE SEQUENCE [LARGE SCALE GENOMIC DNA]</scope>
</reference>
<organism evidence="2 3">
    <name type="scientific">Meganyctiphanes norvegica</name>
    <name type="common">Northern krill</name>
    <name type="synonym">Thysanopoda norvegica</name>
    <dbReference type="NCBI Taxonomy" id="48144"/>
    <lineage>
        <taxon>Eukaryota</taxon>
        <taxon>Metazoa</taxon>
        <taxon>Ecdysozoa</taxon>
        <taxon>Arthropoda</taxon>
        <taxon>Crustacea</taxon>
        <taxon>Multicrustacea</taxon>
        <taxon>Malacostraca</taxon>
        <taxon>Eumalacostraca</taxon>
        <taxon>Eucarida</taxon>
        <taxon>Euphausiacea</taxon>
        <taxon>Euphausiidae</taxon>
        <taxon>Meganyctiphanes</taxon>
    </lineage>
</organism>
<evidence type="ECO:0000313" key="2">
    <source>
        <dbReference type="EMBL" id="CAL4117424.1"/>
    </source>
</evidence>
<evidence type="ECO:0000313" key="3">
    <source>
        <dbReference type="Proteomes" id="UP001497623"/>
    </source>
</evidence>
<sequence>SDSFRERKEEMEAAEGESPAKAKRRWFVRIQRSGNCHARIHLKVSYNPLSKDYDGETQMVYYPQHTHTDGDHPPELMDRVMDRHNTREKALFLNRNDINKTKARMLEGLATQGVDGDGSELIDMSGQTMNMVLADHTGNGGQQVIITTGSDGIKMERELTMDQYMKEFCQTQLEGEVDGSGGTTAMVVTTSGADGSTTSTILQPARATAGVVVEGAQGSTTLPAGTMFVGGGATGEGGMLVESGEPGTYVVQDGMVMNVTQAEPEKEQADTEEYVLPADESEWTKLFDVLRLRLVTTELSEQEKSEGEGLLPYQNVISYLPLTEQVTIFQQLCLLTNTAIETAD</sequence>
<dbReference type="AlphaFoldDB" id="A0AAV2R5V1"/>
<name>A0AAV2R5V1_MEGNR</name>
<proteinExistence type="predicted"/>
<dbReference type="Proteomes" id="UP001497623">
    <property type="component" value="Unassembled WGS sequence"/>
</dbReference>
<dbReference type="EMBL" id="CAXKWB010016899">
    <property type="protein sequence ID" value="CAL4117424.1"/>
    <property type="molecule type" value="Genomic_DNA"/>
</dbReference>
<keyword evidence="3" id="KW-1185">Reference proteome</keyword>
<feature type="region of interest" description="Disordered" evidence="1">
    <location>
        <begin position="1"/>
        <end position="21"/>
    </location>
</feature>
<feature type="compositionally biased region" description="Basic and acidic residues" evidence="1">
    <location>
        <begin position="1"/>
        <end position="11"/>
    </location>
</feature>
<evidence type="ECO:0000256" key="1">
    <source>
        <dbReference type="SAM" id="MobiDB-lite"/>
    </source>
</evidence>
<feature type="non-terminal residue" evidence="2">
    <location>
        <position position="1"/>
    </location>
</feature>